<sequence length="284" mass="33287">MADELARFREEYESENAEIKIVHDQDDFLSGQQYILTIQDQPVLVDDDVNPSADVMVNVELATSERHKHLLKAKAKVKRGNKLAIDTSSYDDSGQVRKPRLLDKYDVEEEEKEGMVLNLASNKVRREKRRVQKEKVDKGQRNEMVTKKVFKSDFVVDDENAVLNLGGEVRFRKKGKKRNLKRSRKILDGIEELLGDDLDAGNADDLKTKEERERDLNVKEMKNIEQQHRKQENYEKAVLKANIKTRRMFKPDEADFDDDYLIIQQNIEKQRRIQETKQNEDKKL</sequence>
<dbReference type="AlphaFoldDB" id="A0A7S3JBA8"/>
<accession>A0A7S3JBA8</accession>
<evidence type="ECO:0000256" key="3">
    <source>
        <dbReference type="ARBA" id="ARBA00023242"/>
    </source>
</evidence>
<dbReference type="GO" id="GO:0045292">
    <property type="term" value="P:mRNA cis splicing, via spliceosome"/>
    <property type="evidence" value="ECO:0007669"/>
    <property type="project" value="TreeGrafter"/>
</dbReference>
<dbReference type="GO" id="GO:0046540">
    <property type="term" value="C:U4/U6 x U5 tri-snRNP complex"/>
    <property type="evidence" value="ECO:0007669"/>
    <property type="project" value="TreeGrafter"/>
</dbReference>
<dbReference type="PANTHER" id="PTHR14152:SF5">
    <property type="entry name" value="U4_U6.U5 TRI-SNRNP-ASSOCIATED PROTEIN 1"/>
    <property type="match status" value="1"/>
</dbReference>
<dbReference type="Pfam" id="PF03343">
    <property type="entry name" value="SART-1"/>
    <property type="match status" value="1"/>
</dbReference>
<evidence type="ECO:0000313" key="4">
    <source>
        <dbReference type="EMBL" id="CAE0348459.1"/>
    </source>
</evidence>
<evidence type="ECO:0000256" key="2">
    <source>
        <dbReference type="ARBA" id="ARBA00006076"/>
    </source>
</evidence>
<dbReference type="PANTHER" id="PTHR14152">
    <property type="entry name" value="SQUAMOUS CELL CARCINOMA ANTIGEN RECOGNISED BY CYTOTOXIC T LYMPHOCYTES"/>
    <property type="match status" value="1"/>
</dbReference>
<keyword evidence="3" id="KW-0539">Nucleus</keyword>
<organism evidence="4">
    <name type="scientific">Euplotes harpa</name>
    <dbReference type="NCBI Taxonomy" id="151035"/>
    <lineage>
        <taxon>Eukaryota</taxon>
        <taxon>Sar</taxon>
        <taxon>Alveolata</taxon>
        <taxon>Ciliophora</taxon>
        <taxon>Intramacronucleata</taxon>
        <taxon>Spirotrichea</taxon>
        <taxon>Hypotrichia</taxon>
        <taxon>Euplotida</taxon>
        <taxon>Euplotidae</taxon>
        <taxon>Euplotes</taxon>
    </lineage>
</organism>
<gene>
    <name evidence="4" type="ORF">EHAR0213_LOCUS7370</name>
</gene>
<evidence type="ECO:0000256" key="1">
    <source>
        <dbReference type="ARBA" id="ARBA00004123"/>
    </source>
</evidence>
<protein>
    <submittedName>
        <fullName evidence="4">Uncharacterized protein</fullName>
    </submittedName>
</protein>
<dbReference type="InterPro" id="IPR005011">
    <property type="entry name" value="SNU66/SART1"/>
</dbReference>
<dbReference type="EMBL" id="HBII01017444">
    <property type="protein sequence ID" value="CAE0348459.1"/>
    <property type="molecule type" value="Transcribed_RNA"/>
</dbReference>
<dbReference type="GO" id="GO:0000481">
    <property type="term" value="P:maturation of 5S rRNA"/>
    <property type="evidence" value="ECO:0007669"/>
    <property type="project" value="TreeGrafter"/>
</dbReference>
<name>A0A7S3JBA8_9SPIT</name>
<reference evidence="4" key="1">
    <citation type="submission" date="2021-01" db="EMBL/GenBank/DDBJ databases">
        <authorList>
            <person name="Corre E."/>
            <person name="Pelletier E."/>
            <person name="Niang G."/>
            <person name="Scheremetjew M."/>
            <person name="Finn R."/>
            <person name="Kale V."/>
            <person name="Holt S."/>
            <person name="Cochrane G."/>
            <person name="Meng A."/>
            <person name="Brown T."/>
            <person name="Cohen L."/>
        </authorList>
    </citation>
    <scope>NUCLEOTIDE SEQUENCE</scope>
    <source>
        <strain evidence="4">FSP1.4</strain>
    </source>
</reference>
<comment type="similarity">
    <text evidence="2">Belongs to the SNU66/SART1 family.</text>
</comment>
<proteinExistence type="inferred from homology"/>
<comment type="subcellular location">
    <subcellularLocation>
        <location evidence="1">Nucleus</location>
    </subcellularLocation>
</comment>